<dbReference type="Gene3D" id="1.10.8.10">
    <property type="entry name" value="DNA helicase RuvA subunit, C-terminal domain"/>
    <property type="match status" value="1"/>
</dbReference>
<sequence>MLMRSPTRIEFRVEDAQDYIRGKERQKQRGQTCTLPPVPGASPVNAISEDPPDLSESREEQEAEDTERFQSGVQQLAQLGIDEQDARRALRATGGDVEAAADRLLL</sequence>
<dbReference type="SUPFAM" id="SSF46934">
    <property type="entry name" value="UBA-like"/>
    <property type="match status" value="1"/>
</dbReference>
<feature type="region of interest" description="Disordered" evidence="1">
    <location>
        <begin position="20"/>
        <end position="69"/>
    </location>
</feature>
<comment type="caution">
    <text evidence="3">The sequence shown here is derived from an EMBL/GenBank/DDBJ whole genome shotgun (WGS) entry which is preliminary data.</text>
</comment>
<protein>
    <recommendedName>
        <fullName evidence="2">UBA domain-containing protein</fullName>
    </recommendedName>
</protein>
<dbReference type="AlphaFoldDB" id="A0AA36I411"/>
<dbReference type="EMBL" id="CAUJNA010000735">
    <property type="protein sequence ID" value="CAJ1380653.1"/>
    <property type="molecule type" value="Genomic_DNA"/>
</dbReference>
<organism evidence="3 4">
    <name type="scientific">Effrenium voratum</name>
    <dbReference type="NCBI Taxonomy" id="2562239"/>
    <lineage>
        <taxon>Eukaryota</taxon>
        <taxon>Sar</taxon>
        <taxon>Alveolata</taxon>
        <taxon>Dinophyceae</taxon>
        <taxon>Suessiales</taxon>
        <taxon>Symbiodiniaceae</taxon>
        <taxon>Effrenium</taxon>
    </lineage>
</organism>
<feature type="domain" description="UBA" evidence="2">
    <location>
        <begin position="63"/>
        <end position="106"/>
    </location>
</feature>
<evidence type="ECO:0000313" key="4">
    <source>
        <dbReference type="Proteomes" id="UP001178507"/>
    </source>
</evidence>
<dbReference type="Pfam" id="PF00627">
    <property type="entry name" value="UBA"/>
    <property type="match status" value="1"/>
</dbReference>
<dbReference type="SMART" id="SM00165">
    <property type="entry name" value="UBA"/>
    <property type="match status" value="1"/>
</dbReference>
<gene>
    <name evidence="3" type="ORF">EVOR1521_LOCUS8545</name>
</gene>
<evidence type="ECO:0000313" key="3">
    <source>
        <dbReference type="EMBL" id="CAJ1380653.1"/>
    </source>
</evidence>
<evidence type="ECO:0000259" key="2">
    <source>
        <dbReference type="PROSITE" id="PS50030"/>
    </source>
</evidence>
<evidence type="ECO:0000256" key="1">
    <source>
        <dbReference type="SAM" id="MobiDB-lite"/>
    </source>
</evidence>
<dbReference type="InterPro" id="IPR009060">
    <property type="entry name" value="UBA-like_sf"/>
</dbReference>
<dbReference type="PROSITE" id="PS50030">
    <property type="entry name" value="UBA"/>
    <property type="match status" value="1"/>
</dbReference>
<reference evidence="3" key="1">
    <citation type="submission" date="2023-08" db="EMBL/GenBank/DDBJ databases">
        <authorList>
            <person name="Chen Y."/>
            <person name="Shah S."/>
            <person name="Dougan E. K."/>
            <person name="Thang M."/>
            <person name="Chan C."/>
        </authorList>
    </citation>
    <scope>NUCLEOTIDE SEQUENCE</scope>
</reference>
<keyword evidence="4" id="KW-1185">Reference proteome</keyword>
<dbReference type="Proteomes" id="UP001178507">
    <property type="component" value="Unassembled WGS sequence"/>
</dbReference>
<proteinExistence type="predicted"/>
<dbReference type="InterPro" id="IPR015940">
    <property type="entry name" value="UBA"/>
</dbReference>
<accession>A0AA36I411</accession>
<name>A0AA36I411_9DINO</name>